<accession>A0A4Y7LBQ4</accession>
<feature type="domain" description="PARP1-like PADR1" evidence="2">
    <location>
        <begin position="142"/>
        <end position="192"/>
    </location>
</feature>
<feature type="region of interest" description="Disordered" evidence="1">
    <location>
        <begin position="200"/>
        <end position="219"/>
    </location>
</feature>
<name>A0A4Y7LBQ4_PAPSO</name>
<protein>
    <recommendedName>
        <fullName evidence="2">PARP1-like PADR1 domain-containing protein</fullName>
    </recommendedName>
</protein>
<sequence length="306" mass="34841">FLRRSSGGLEGYGTVKGGKGVNRRWVLNQDDRPLLYSLVFGEGVVNDANTVQEAEKEKKNLQDLSSVYVYNVAEREDLDRPTTRLVQEFACIEAEEQSARMWNHASCILKKANQIRSVRLASMGRSAEDKEKRRSKAVRRASDLETTLEAQSKEIWSIKDDLKKHVETSELREMLEANEQDLAGSEFDLRDRWQRQYFEQKKRQQHSNGDDDAEGTHGSAEYHRTPILSFELGGRGQGGNSCCNNADGPALRVLPLNYQVPKDMHKVAEIPVLRFSPVNYQRQKDTIETKSPAKKEKCASPERNLQ</sequence>
<evidence type="ECO:0000259" key="2">
    <source>
        <dbReference type="Pfam" id="PF21728"/>
    </source>
</evidence>
<gene>
    <name evidence="3" type="ORF">C5167_045721</name>
</gene>
<feature type="region of interest" description="Disordered" evidence="1">
    <location>
        <begin position="280"/>
        <end position="306"/>
    </location>
</feature>
<dbReference type="STRING" id="3469.A0A4Y7LBQ4"/>
<dbReference type="Gene3D" id="1.10.20.130">
    <property type="match status" value="1"/>
</dbReference>
<proteinExistence type="predicted"/>
<organism evidence="3 4">
    <name type="scientific">Papaver somniferum</name>
    <name type="common">Opium poppy</name>
    <dbReference type="NCBI Taxonomy" id="3469"/>
    <lineage>
        <taxon>Eukaryota</taxon>
        <taxon>Viridiplantae</taxon>
        <taxon>Streptophyta</taxon>
        <taxon>Embryophyta</taxon>
        <taxon>Tracheophyta</taxon>
        <taxon>Spermatophyta</taxon>
        <taxon>Magnoliopsida</taxon>
        <taxon>Ranunculales</taxon>
        <taxon>Papaveraceae</taxon>
        <taxon>Papaveroideae</taxon>
        <taxon>Papaver</taxon>
    </lineage>
</organism>
<evidence type="ECO:0000256" key="1">
    <source>
        <dbReference type="SAM" id="MobiDB-lite"/>
    </source>
</evidence>
<evidence type="ECO:0000313" key="4">
    <source>
        <dbReference type="Proteomes" id="UP000316621"/>
    </source>
</evidence>
<keyword evidence="4" id="KW-1185">Reference proteome</keyword>
<evidence type="ECO:0000313" key="3">
    <source>
        <dbReference type="EMBL" id="RZC82934.1"/>
    </source>
</evidence>
<dbReference type="Proteomes" id="UP000316621">
    <property type="component" value="Chromosome 11"/>
</dbReference>
<feature type="compositionally biased region" description="Basic and acidic residues" evidence="1">
    <location>
        <begin position="282"/>
        <end position="306"/>
    </location>
</feature>
<dbReference type="InterPro" id="IPR049296">
    <property type="entry name" value="PARP1-like_PADR1_N"/>
</dbReference>
<dbReference type="PROSITE" id="PS52007">
    <property type="entry name" value="PADR1"/>
    <property type="match status" value="1"/>
</dbReference>
<dbReference type="AlphaFoldDB" id="A0A4Y7LBQ4"/>
<feature type="non-terminal residue" evidence="3">
    <location>
        <position position="1"/>
    </location>
</feature>
<dbReference type="EMBL" id="CM010725">
    <property type="protein sequence ID" value="RZC82934.1"/>
    <property type="molecule type" value="Genomic_DNA"/>
</dbReference>
<reference evidence="3 4" key="1">
    <citation type="journal article" date="2018" name="Science">
        <title>The opium poppy genome and morphinan production.</title>
        <authorList>
            <person name="Guo L."/>
            <person name="Winzer T."/>
            <person name="Yang X."/>
            <person name="Li Y."/>
            <person name="Ning Z."/>
            <person name="He Z."/>
            <person name="Teodor R."/>
            <person name="Lu Y."/>
            <person name="Bowser T.A."/>
            <person name="Graham I.A."/>
            <person name="Ye K."/>
        </authorList>
    </citation>
    <scope>NUCLEOTIDE SEQUENCE [LARGE SCALE GENOMIC DNA]</scope>
    <source>
        <strain evidence="4">cv. HN1</strain>
        <tissue evidence="3">Leaves</tissue>
    </source>
</reference>
<dbReference type="Pfam" id="PF21728">
    <property type="entry name" value="PADR1_N"/>
    <property type="match status" value="1"/>
</dbReference>
<dbReference type="Gramene" id="RZC82934">
    <property type="protein sequence ID" value="RZC82934"/>
    <property type="gene ID" value="C5167_045721"/>
</dbReference>